<dbReference type="GO" id="GO:0045807">
    <property type="term" value="P:positive regulation of endocytosis"/>
    <property type="evidence" value="ECO:0007669"/>
    <property type="project" value="EnsemblFungi"/>
</dbReference>
<dbReference type="VEuPathDB" id="FungiDB:CAGL0I08833g"/>
<accession>A0A0W0CQP1</accession>
<dbReference type="GO" id="GO:0032050">
    <property type="term" value="F:clathrin heavy chain binding"/>
    <property type="evidence" value="ECO:0007669"/>
    <property type="project" value="TreeGrafter"/>
</dbReference>
<organism evidence="8 9">
    <name type="scientific">Candida glabrata</name>
    <name type="common">Yeast</name>
    <name type="synonym">Torulopsis glabrata</name>
    <dbReference type="NCBI Taxonomy" id="5478"/>
    <lineage>
        <taxon>Eukaryota</taxon>
        <taxon>Fungi</taxon>
        <taxon>Dikarya</taxon>
        <taxon>Ascomycota</taxon>
        <taxon>Saccharomycotina</taxon>
        <taxon>Saccharomycetes</taxon>
        <taxon>Saccharomycetales</taxon>
        <taxon>Saccharomycetaceae</taxon>
        <taxon>Nakaseomyces</taxon>
    </lineage>
</organism>
<dbReference type="GO" id="GO:0072583">
    <property type="term" value="P:clathrin-dependent endocytosis"/>
    <property type="evidence" value="ECO:0007669"/>
    <property type="project" value="TreeGrafter"/>
</dbReference>
<keyword evidence="4 6" id="KW-0168">Coated pit</keyword>
<dbReference type="GO" id="GO:0065003">
    <property type="term" value="P:protein-containing complex assembly"/>
    <property type="evidence" value="ECO:0007669"/>
    <property type="project" value="EnsemblFungi"/>
</dbReference>
<evidence type="ECO:0000256" key="5">
    <source>
        <dbReference type="ARBA" id="ARBA00023329"/>
    </source>
</evidence>
<dbReference type="AlphaFoldDB" id="A0A0W0CQP1"/>
<evidence type="ECO:0000256" key="1">
    <source>
        <dbReference type="ARBA" id="ARBA00004180"/>
    </source>
</evidence>
<keyword evidence="5 6" id="KW-0968">Cytoplasmic vesicle</keyword>
<evidence type="ECO:0000256" key="3">
    <source>
        <dbReference type="ARBA" id="ARBA00023136"/>
    </source>
</evidence>
<dbReference type="GO" id="GO:0071439">
    <property type="term" value="C:clathrin complex"/>
    <property type="evidence" value="ECO:0007669"/>
    <property type="project" value="EnsemblFungi"/>
</dbReference>
<evidence type="ECO:0000256" key="6">
    <source>
        <dbReference type="RuleBase" id="RU363137"/>
    </source>
</evidence>
<comment type="caution">
    <text evidence="8">The sequence shown here is derived from an EMBL/GenBank/DDBJ whole genome shotgun (WGS) entry which is preliminary data.</text>
</comment>
<dbReference type="Pfam" id="PF01086">
    <property type="entry name" value="Clathrin_lg_ch"/>
    <property type="match status" value="1"/>
</dbReference>
<comment type="function">
    <text evidence="6">Clathrin is the major protein of the polyhedral coat of coated pits and vesicles.</text>
</comment>
<evidence type="ECO:0000256" key="7">
    <source>
        <dbReference type="SAM" id="MobiDB-lite"/>
    </source>
</evidence>
<comment type="subcellular location">
    <subcellularLocation>
        <location evidence="1 6">Cytoplasmic vesicle membrane</location>
        <topology evidence="1 6">Peripheral membrane protein</topology>
        <orientation evidence="1 6">Cytoplasmic side</orientation>
    </subcellularLocation>
    <subcellularLocation>
        <location evidence="6">Membrane</location>
        <location evidence="6">Coated pit</location>
        <topology evidence="6">Peripheral membrane protein</topology>
        <orientation evidence="6">Cytoplasmic side</orientation>
    </subcellularLocation>
    <text evidence="6">Cytoplasmic face of coated pits and vesicles.</text>
</comment>
<name>A0A0W0CQP1_CANGB</name>
<dbReference type="GO" id="GO:0006886">
    <property type="term" value="P:intracellular protein transport"/>
    <property type="evidence" value="ECO:0007669"/>
    <property type="project" value="InterPro"/>
</dbReference>
<dbReference type="OMA" id="AKTHAFA"/>
<dbReference type="PANTHER" id="PTHR10639">
    <property type="entry name" value="CLATHRIN LIGHT CHAIN"/>
    <property type="match status" value="1"/>
</dbReference>
<dbReference type="VEuPathDB" id="FungiDB:GVI51_I08679"/>
<dbReference type="GO" id="GO:0030130">
    <property type="term" value="C:clathrin coat of trans-Golgi network vesicle"/>
    <property type="evidence" value="ECO:0007669"/>
    <property type="project" value="InterPro"/>
</dbReference>
<dbReference type="EMBL" id="LLZZ01000114">
    <property type="protein sequence ID" value="KTB05168.1"/>
    <property type="molecule type" value="Genomic_DNA"/>
</dbReference>
<evidence type="ECO:0000313" key="9">
    <source>
        <dbReference type="Proteomes" id="UP000054886"/>
    </source>
</evidence>
<keyword evidence="3 6" id="KW-0472">Membrane</keyword>
<dbReference type="VEuPathDB" id="FungiDB:GW608_I04323"/>
<dbReference type="PANTHER" id="PTHR10639:SF7">
    <property type="entry name" value="CLATHRIN LIGHT CHAIN"/>
    <property type="match status" value="1"/>
</dbReference>
<dbReference type="GO" id="GO:0005198">
    <property type="term" value="F:structural molecule activity"/>
    <property type="evidence" value="ECO:0007669"/>
    <property type="project" value="InterPro"/>
</dbReference>
<evidence type="ECO:0000256" key="4">
    <source>
        <dbReference type="ARBA" id="ARBA00023176"/>
    </source>
</evidence>
<dbReference type="Proteomes" id="UP000054886">
    <property type="component" value="Unassembled WGS sequence"/>
</dbReference>
<gene>
    <name evidence="8" type="ORF">AO440_002715</name>
</gene>
<dbReference type="VEuPathDB" id="FungiDB:GWK60_I04323"/>
<protein>
    <recommendedName>
        <fullName evidence="6">Clathrin light chain</fullName>
    </recommendedName>
</protein>
<evidence type="ECO:0000256" key="2">
    <source>
        <dbReference type="ARBA" id="ARBA00005263"/>
    </source>
</evidence>
<dbReference type="PROSITE" id="PS00581">
    <property type="entry name" value="CLATHRIN_LIGHT_CHN_2"/>
    <property type="match status" value="1"/>
</dbReference>
<dbReference type="OrthoDB" id="5512at2759"/>
<comment type="similarity">
    <text evidence="2 6">Belongs to the clathrin light chain family.</text>
</comment>
<dbReference type="GO" id="GO:0030132">
    <property type="term" value="C:clathrin coat of coated pit"/>
    <property type="evidence" value="ECO:0007669"/>
    <property type="project" value="InterPro"/>
</dbReference>
<dbReference type="VEuPathDB" id="FungiDB:B1J91_I08833g"/>
<dbReference type="PhylomeDB" id="A0A0W0CQP1"/>
<dbReference type="GO" id="GO:0005802">
    <property type="term" value="C:trans-Golgi network"/>
    <property type="evidence" value="ECO:0007669"/>
    <property type="project" value="EnsemblFungi"/>
</dbReference>
<proteinExistence type="inferred from homology"/>
<feature type="region of interest" description="Disordered" evidence="7">
    <location>
        <begin position="70"/>
        <end position="99"/>
    </location>
</feature>
<sequence>MSEKFPPLENNDSDLVANLDNSTDFLKREAEVLGDEFKTEQDAELLDDGSLSDFNNDNAAKDNEDAAVQENLNTSESYDDFGDMQQSTTTAEDRSHVVQEWKTKRDNEIREKDEAELEAKKKLQDEAIKYIDDFYDNYNKKKEQHISTTKKEAEEFLKERDQFFSQDNTTWDRVLQLINVDDADVIGGRDRSKFKEILLKLKGKTGVPGA</sequence>
<dbReference type="InterPro" id="IPR000996">
    <property type="entry name" value="Clathrin_L-chain"/>
</dbReference>
<evidence type="ECO:0000313" key="8">
    <source>
        <dbReference type="EMBL" id="KTB05168.1"/>
    </source>
</evidence>
<reference evidence="8 9" key="1">
    <citation type="submission" date="2015-10" db="EMBL/GenBank/DDBJ databases">
        <title>Draft genomes sequences of Candida glabrata isolates 1A, 1B, 2A, 2B, 3A and 3B.</title>
        <authorList>
            <person name="Haavelsrud O.E."/>
            <person name="Gaustad P."/>
        </authorList>
    </citation>
    <scope>NUCLEOTIDE SEQUENCE [LARGE SCALE GENOMIC DNA]</scope>
    <source>
        <strain evidence="8">910700640</strain>
    </source>
</reference>